<keyword evidence="6" id="KW-0805">Transcription regulation</keyword>
<evidence type="ECO:0000256" key="1">
    <source>
        <dbReference type="ARBA" id="ARBA00004123"/>
    </source>
</evidence>
<comment type="subcellular location">
    <subcellularLocation>
        <location evidence="1">Nucleus</location>
    </subcellularLocation>
</comment>
<protein>
    <recommendedName>
        <fullName evidence="11">BED-type domain-containing protein</fullName>
    </recommendedName>
</protein>
<dbReference type="InterPro" id="IPR008906">
    <property type="entry name" value="HATC_C_dom"/>
</dbReference>
<dbReference type="AlphaFoldDB" id="A0AAV7EVY9"/>
<dbReference type="SMART" id="SM00614">
    <property type="entry name" value="ZnF_BED"/>
    <property type="match status" value="1"/>
</dbReference>
<gene>
    <name evidence="12" type="ORF">H6P81_005580</name>
</gene>
<dbReference type="EMBL" id="JAINDJ010000003">
    <property type="protein sequence ID" value="KAG9452676.1"/>
    <property type="molecule type" value="Genomic_DNA"/>
</dbReference>
<dbReference type="SUPFAM" id="SSF53098">
    <property type="entry name" value="Ribonuclease H-like"/>
    <property type="match status" value="1"/>
</dbReference>
<evidence type="ECO:0000256" key="10">
    <source>
        <dbReference type="PROSITE-ProRule" id="PRU00027"/>
    </source>
</evidence>
<evidence type="ECO:0000256" key="3">
    <source>
        <dbReference type="ARBA" id="ARBA00022723"/>
    </source>
</evidence>
<dbReference type="GO" id="GO:0046983">
    <property type="term" value="F:protein dimerization activity"/>
    <property type="evidence" value="ECO:0007669"/>
    <property type="project" value="InterPro"/>
</dbReference>
<dbReference type="Pfam" id="PF05699">
    <property type="entry name" value="Dimer_Tnp_hAT"/>
    <property type="match status" value="1"/>
</dbReference>
<evidence type="ECO:0000256" key="5">
    <source>
        <dbReference type="ARBA" id="ARBA00022833"/>
    </source>
</evidence>
<evidence type="ECO:0000259" key="11">
    <source>
        <dbReference type="PROSITE" id="PS50808"/>
    </source>
</evidence>
<dbReference type="InterPro" id="IPR036236">
    <property type="entry name" value="Znf_C2H2_sf"/>
</dbReference>
<evidence type="ECO:0000256" key="7">
    <source>
        <dbReference type="ARBA" id="ARBA00023125"/>
    </source>
</evidence>
<evidence type="ECO:0000256" key="9">
    <source>
        <dbReference type="ARBA" id="ARBA00023242"/>
    </source>
</evidence>
<keyword evidence="5" id="KW-0862">Zinc</keyword>
<dbReference type="GO" id="GO:0009791">
    <property type="term" value="P:post-embryonic development"/>
    <property type="evidence" value="ECO:0007669"/>
    <property type="project" value="UniProtKB-ARBA"/>
</dbReference>
<keyword evidence="13" id="KW-1185">Reference proteome</keyword>
<evidence type="ECO:0000256" key="6">
    <source>
        <dbReference type="ARBA" id="ARBA00023015"/>
    </source>
</evidence>
<keyword evidence="4 10" id="KW-0863">Zinc-finger</keyword>
<dbReference type="GO" id="GO:0005634">
    <property type="term" value="C:nucleus"/>
    <property type="evidence" value="ECO:0007669"/>
    <property type="project" value="UniProtKB-SubCell"/>
</dbReference>
<dbReference type="SUPFAM" id="SSF57667">
    <property type="entry name" value="beta-beta-alpha zinc fingers"/>
    <property type="match status" value="1"/>
</dbReference>
<reference evidence="12 13" key="1">
    <citation type="submission" date="2021-07" db="EMBL/GenBank/DDBJ databases">
        <title>The Aristolochia fimbriata genome: insights into angiosperm evolution, floral development and chemical biosynthesis.</title>
        <authorList>
            <person name="Jiao Y."/>
        </authorList>
    </citation>
    <scope>NUCLEOTIDE SEQUENCE [LARGE SCALE GENOMIC DNA]</scope>
    <source>
        <strain evidence="12">IBCAS-2021</strain>
        <tissue evidence="12">Leaf</tissue>
    </source>
</reference>
<dbReference type="InterPro" id="IPR052035">
    <property type="entry name" value="ZnF_BED_domain_contain"/>
</dbReference>
<evidence type="ECO:0000256" key="2">
    <source>
        <dbReference type="ARBA" id="ARBA00011738"/>
    </source>
</evidence>
<dbReference type="PANTHER" id="PTHR46481:SF10">
    <property type="entry name" value="ZINC FINGER BED DOMAIN-CONTAINING PROTEIN 39"/>
    <property type="match status" value="1"/>
</dbReference>
<dbReference type="Proteomes" id="UP000825729">
    <property type="component" value="Unassembled WGS sequence"/>
</dbReference>
<dbReference type="GO" id="GO:0008270">
    <property type="term" value="F:zinc ion binding"/>
    <property type="evidence" value="ECO:0007669"/>
    <property type="project" value="UniProtKB-KW"/>
</dbReference>
<dbReference type="Pfam" id="PF02892">
    <property type="entry name" value="zf-BED"/>
    <property type="match status" value="1"/>
</dbReference>
<dbReference type="InterPro" id="IPR025525">
    <property type="entry name" value="hAT-like_transposase_RNase-H"/>
</dbReference>
<dbReference type="PROSITE" id="PS50808">
    <property type="entry name" value="ZF_BED"/>
    <property type="match status" value="1"/>
</dbReference>
<comment type="caution">
    <text evidence="12">The sequence shown here is derived from an EMBL/GenBank/DDBJ whole genome shotgun (WGS) entry which is preliminary data.</text>
</comment>
<sequence>MDVLPPPTKRRRLTSAVWDSFTKISTKNGEKASCNYCQRLFACNSSSGTSHLKRHLEVCTLTGVEKKQTRLSFAPLSSEKQGKALTTKHGLVKFDQKRCNLALGRMIILHAYPMEIVEHIGFINFIKSLQPQYEMITRHAVLYYCLEIIREEKQALRNLLDKTIGQISLTLNHWNPFHGPGYLIIVAQFIDNDWKLQTKVLSFKIFDMVPSFQVESALLDSILTCLIEWKIEDRISTISMEGCSMDDTLGVQLKEYFTENNVPLLNGQLFLVKCHSHVLDLMVDEETFDIRDAINNVQKAINYVDASEEPQTFGEEPQTFGLVQQAVSEKDSYLDAGAQWTSTYLMLRTVFDMKQTYIFDPSAASEDDWKKVETLYIFLKAFNDASNVFRETKFPTSNLYFHEAWLIFSFLTEQSKNPDVLISTLSKKMQQRFARHLKECSLLMTIAVVMDPRSKMQFVIDCFSEIYGNEAHLHTADVSQSLHDLYGDFVARATLPSREHGIIEYTDHWNVDVLPGNGQLDQNTTLEQMKFELDQYLNEPVCNQDQEFDILEWWKFNTHKYPTLSRMARNILATQLSTVDSEITLRNGGRVYEQYQGSLQTKTIESLICTQNWLLRELDYHFGSPSMDEL</sequence>
<name>A0AAV7EVY9_ARIFI</name>
<evidence type="ECO:0000313" key="12">
    <source>
        <dbReference type="EMBL" id="KAG9452676.1"/>
    </source>
</evidence>
<proteinExistence type="predicted"/>
<dbReference type="InterPro" id="IPR012337">
    <property type="entry name" value="RNaseH-like_sf"/>
</dbReference>
<keyword evidence="9" id="KW-0539">Nucleus</keyword>
<keyword evidence="7" id="KW-0238">DNA-binding</keyword>
<evidence type="ECO:0000313" key="13">
    <source>
        <dbReference type="Proteomes" id="UP000825729"/>
    </source>
</evidence>
<organism evidence="12 13">
    <name type="scientific">Aristolochia fimbriata</name>
    <name type="common">White veined hardy Dutchman's pipe vine</name>
    <dbReference type="NCBI Taxonomy" id="158543"/>
    <lineage>
        <taxon>Eukaryota</taxon>
        <taxon>Viridiplantae</taxon>
        <taxon>Streptophyta</taxon>
        <taxon>Embryophyta</taxon>
        <taxon>Tracheophyta</taxon>
        <taxon>Spermatophyta</taxon>
        <taxon>Magnoliopsida</taxon>
        <taxon>Magnoliidae</taxon>
        <taxon>Piperales</taxon>
        <taxon>Aristolochiaceae</taxon>
        <taxon>Aristolochia</taxon>
    </lineage>
</organism>
<dbReference type="GO" id="GO:0003677">
    <property type="term" value="F:DNA binding"/>
    <property type="evidence" value="ECO:0007669"/>
    <property type="project" value="UniProtKB-KW"/>
</dbReference>
<keyword evidence="3" id="KW-0479">Metal-binding</keyword>
<evidence type="ECO:0000256" key="8">
    <source>
        <dbReference type="ARBA" id="ARBA00023163"/>
    </source>
</evidence>
<dbReference type="PANTHER" id="PTHR46481">
    <property type="entry name" value="ZINC FINGER BED DOMAIN-CONTAINING PROTEIN 4"/>
    <property type="match status" value="1"/>
</dbReference>
<evidence type="ECO:0000256" key="4">
    <source>
        <dbReference type="ARBA" id="ARBA00022771"/>
    </source>
</evidence>
<dbReference type="Pfam" id="PF14372">
    <property type="entry name" value="hAT-like_RNase-H"/>
    <property type="match status" value="1"/>
</dbReference>
<feature type="domain" description="BED-type" evidence="11">
    <location>
        <begin position="12"/>
        <end position="56"/>
    </location>
</feature>
<dbReference type="InterPro" id="IPR003656">
    <property type="entry name" value="Znf_BED"/>
</dbReference>
<keyword evidence="8" id="KW-0804">Transcription</keyword>
<accession>A0AAV7EVY9</accession>
<comment type="subunit">
    <text evidence="2">Homodimer.</text>
</comment>